<protein>
    <submittedName>
        <fullName evidence="1">Uncharacterized protein</fullName>
    </submittedName>
</protein>
<dbReference type="AlphaFoldDB" id="A0A0F8Z3L1"/>
<gene>
    <name evidence="1" type="ORF">LCGC14_2744470</name>
</gene>
<reference evidence="1" key="1">
    <citation type="journal article" date="2015" name="Nature">
        <title>Complex archaea that bridge the gap between prokaryotes and eukaryotes.</title>
        <authorList>
            <person name="Spang A."/>
            <person name="Saw J.H."/>
            <person name="Jorgensen S.L."/>
            <person name="Zaremba-Niedzwiedzka K."/>
            <person name="Martijn J."/>
            <person name="Lind A.E."/>
            <person name="van Eijk R."/>
            <person name="Schleper C."/>
            <person name="Guy L."/>
            <person name="Ettema T.J."/>
        </authorList>
    </citation>
    <scope>NUCLEOTIDE SEQUENCE</scope>
</reference>
<dbReference type="EMBL" id="LAZR01050011">
    <property type="protein sequence ID" value="KKK88308.1"/>
    <property type="molecule type" value="Genomic_DNA"/>
</dbReference>
<proteinExistence type="predicted"/>
<organism evidence="1">
    <name type="scientific">marine sediment metagenome</name>
    <dbReference type="NCBI Taxonomy" id="412755"/>
    <lineage>
        <taxon>unclassified sequences</taxon>
        <taxon>metagenomes</taxon>
        <taxon>ecological metagenomes</taxon>
    </lineage>
</organism>
<name>A0A0F8Z3L1_9ZZZZ</name>
<accession>A0A0F8Z3L1</accession>
<evidence type="ECO:0000313" key="1">
    <source>
        <dbReference type="EMBL" id="KKK88308.1"/>
    </source>
</evidence>
<sequence length="150" mass="16659">MARTERRESGVFYRINIEEIKLMAVDRNRVAGLITFTGKEIAIGLGGIVAAVSGELEFPNKFGFQFDNPGMHPSIIIKGAEFDIPFESTTGASYVDDMIRAGKAKISGKVNYRYTPLIPPLLHFTSMFLIIRGRGAAFDKEEVKISRLTE</sequence>
<comment type="caution">
    <text evidence="1">The sequence shown here is derived from an EMBL/GenBank/DDBJ whole genome shotgun (WGS) entry which is preliminary data.</text>
</comment>